<reference evidence="1 2" key="1">
    <citation type="submission" date="2023-03" db="EMBL/GenBank/DDBJ databases">
        <title>Genome insight into feeding habits of ladybird beetles.</title>
        <authorList>
            <person name="Li H.-S."/>
            <person name="Huang Y.-H."/>
            <person name="Pang H."/>
        </authorList>
    </citation>
    <scope>NUCLEOTIDE SEQUENCE [LARGE SCALE GENOMIC DNA]</scope>
    <source>
        <strain evidence="1">SYSU_2023b</strain>
        <tissue evidence="1">Whole body</tissue>
    </source>
</reference>
<dbReference type="Proteomes" id="UP001431783">
    <property type="component" value="Unassembled WGS sequence"/>
</dbReference>
<protein>
    <submittedName>
        <fullName evidence="1">Uncharacterized protein</fullName>
    </submittedName>
</protein>
<comment type="caution">
    <text evidence="1">The sequence shown here is derived from an EMBL/GenBank/DDBJ whole genome shotgun (WGS) entry which is preliminary data.</text>
</comment>
<proteinExistence type="predicted"/>
<evidence type="ECO:0000313" key="2">
    <source>
        <dbReference type="Proteomes" id="UP001431783"/>
    </source>
</evidence>
<organism evidence="1 2">
    <name type="scientific">Henosepilachna vigintioctopunctata</name>
    <dbReference type="NCBI Taxonomy" id="420089"/>
    <lineage>
        <taxon>Eukaryota</taxon>
        <taxon>Metazoa</taxon>
        <taxon>Ecdysozoa</taxon>
        <taxon>Arthropoda</taxon>
        <taxon>Hexapoda</taxon>
        <taxon>Insecta</taxon>
        <taxon>Pterygota</taxon>
        <taxon>Neoptera</taxon>
        <taxon>Endopterygota</taxon>
        <taxon>Coleoptera</taxon>
        <taxon>Polyphaga</taxon>
        <taxon>Cucujiformia</taxon>
        <taxon>Coccinelloidea</taxon>
        <taxon>Coccinellidae</taxon>
        <taxon>Epilachninae</taxon>
        <taxon>Epilachnini</taxon>
        <taxon>Henosepilachna</taxon>
    </lineage>
</organism>
<evidence type="ECO:0000313" key="1">
    <source>
        <dbReference type="EMBL" id="KAK9872608.1"/>
    </source>
</evidence>
<keyword evidence="2" id="KW-1185">Reference proteome</keyword>
<dbReference type="EMBL" id="JARQZJ010000012">
    <property type="protein sequence ID" value="KAK9872608.1"/>
    <property type="molecule type" value="Genomic_DNA"/>
</dbReference>
<accession>A0AAW1TV74</accession>
<dbReference type="AlphaFoldDB" id="A0AAW1TV74"/>
<name>A0AAW1TV74_9CUCU</name>
<sequence>MDLNHYMPTIVARVRAHLSHNERRIPTIFFEGVATLPSEVEGMIVLGSVGPHDIHMSKESNFIVVWCMRRCT</sequence>
<gene>
    <name evidence="1" type="ORF">WA026_018743</name>
</gene>